<comment type="similarity">
    <text evidence="1">Belongs to the sigma-70 factor family. ECF subfamily.</text>
</comment>
<evidence type="ECO:0000256" key="3">
    <source>
        <dbReference type="ARBA" id="ARBA00023082"/>
    </source>
</evidence>
<feature type="domain" description="RNA polymerase sigma-70 region 2" evidence="5">
    <location>
        <begin position="30"/>
        <end position="94"/>
    </location>
</feature>
<keyword evidence="4" id="KW-0804">Transcription</keyword>
<dbReference type="GO" id="GO:0016987">
    <property type="term" value="F:sigma factor activity"/>
    <property type="evidence" value="ECO:0007669"/>
    <property type="project" value="UniProtKB-KW"/>
</dbReference>
<proteinExistence type="inferred from homology"/>
<dbReference type="GO" id="GO:0003677">
    <property type="term" value="F:DNA binding"/>
    <property type="evidence" value="ECO:0007669"/>
    <property type="project" value="InterPro"/>
</dbReference>
<feature type="domain" description="RNA polymerase sigma factor 70 region 4 type 2" evidence="6">
    <location>
        <begin position="127"/>
        <end position="176"/>
    </location>
</feature>
<dbReference type="Gene3D" id="1.10.1740.10">
    <property type="match status" value="1"/>
</dbReference>
<evidence type="ECO:0000259" key="6">
    <source>
        <dbReference type="Pfam" id="PF08281"/>
    </source>
</evidence>
<evidence type="ECO:0000313" key="7">
    <source>
        <dbReference type="EMBL" id="QQB37298.1"/>
    </source>
</evidence>
<evidence type="ECO:0000256" key="4">
    <source>
        <dbReference type="ARBA" id="ARBA00023163"/>
    </source>
</evidence>
<dbReference type="RefSeq" id="WP_198486833.1">
    <property type="nucleotide sequence ID" value="NZ_CP065997.1"/>
</dbReference>
<dbReference type="GO" id="GO:0006352">
    <property type="term" value="P:DNA-templated transcription initiation"/>
    <property type="evidence" value="ECO:0007669"/>
    <property type="project" value="InterPro"/>
</dbReference>
<dbReference type="PANTHER" id="PTHR43133:SF63">
    <property type="entry name" value="RNA POLYMERASE SIGMA FACTOR FECI-RELATED"/>
    <property type="match status" value="1"/>
</dbReference>
<gene>
    <name evidence="7" type="ORF">I6I07_12185</name>
</gene>
<dbReference type="InterPro" id="IPR014284">
    <property type="entry name" value="RNA_pol_sigma-70_dom"/>
</dbReference>
<dbReference type="InterPro" id="IPR007627">
    <property type="entry name" value="RNA_pol_sigma70_r2"/>
</dbReference>
<dbReference type="SUPFAM" id="SSF88659">
    <property type="entry name" value="Sigma3 and sigma4 domains of RNA polymerase sigma factors"/>
    <property type="match status" value="1"/>
</dbReference>
<keyword evidence="2" id="KW-0805">Transcription regulation</keyword>
<dbReference type="Proteomes" id="UP000595231">
    <property type="component" value="Chromosome"/>
</dbReference>
<dbReference type="Pfam" id="PF04542">
    <property type="entry name" value="Sigma70_r2"/>
    <property type="match status" value="1"/>
</dbReference>
<dbReference type="InterPro" id="IPR013325">
    <property type="entry name" value="RNA_pol_sigma_r2"/>
</dbReference>
<keyword evidence="3" id="KW-0731">Sigma factor</keyword>
<dbReference type="PANTHER" id="PTHR43133">
    <property type="entry name" value="RNA POLYMERASE ECF-TYPE SIGMA FACTO"/>
    <property type="match status" value="1"/>
</dbReference>
<dbReference type="InterPro" id="IPR013249">
    <property type="entry name" value="RNA_pol_sigma70_r4_t2"/>
</dbReference>
<organism evidence="7 8">
    <name type="scientific">Achromobacter deleyi</name>
    <dbReference type="NCBI Taxonomy" id="1353891"/>
    <lineage>
        <taxon>Bacteria</taxon>
        <taxon>Pseudomonadati</taxon>
        <taxon>Pseudomonadota</taxon>
        <taxon>Betaproteobacteria</taxon>
        <taxon>Burkholderiales</taxon>
        <taxon>Alcaligenaceae</taxon>
        <taxon>Achromobacter</taxon>
    </lineage>
</organism>
<dbReference type="Gene3D" id="1.10.10.10">
    <property type="entry name" value="Winged helix-like DNA-binding domain superfamily/Winged helix DNA-binding domain"/>
    <property type="match status" value="1"/>
</dbReference>
<evidence type="ECO:0000256" key="1">
    <source>
        <dbReference type="ARBA" id="ARBA00010641"/>
    </source>
</evidence>
<evidence type="ECO:0000313" key="8">
    <source>
        <dbReference type="Proteomes" id="UP000595231"/>
    </source>
</evidence>
<dbReference type="InterPro" id="IPR013324">
    <property type="entry name" value="RNA_pol_sigma_r3/r4-like"/>
</dbReference>
<name>A0A7T4E518_9BURK</name>
<evidence type="ECO:0000259" key="5">
    <source>
        <dbReference type="Pfam" id="PF04542"/>
    </source>
</evidence>
<dbReference type="SUPFAM" id="SSF88946">
    <property type="entry name" value="Sigma2 domain of RNA polymerase sigma factors"/>
    <property type="match status" value="1"/>
</dbReference>
<protein>
    <submittedName>
        <fullName evidence="7">Sigma-70 family RNA polymerase sigma factor</fullName>
    </submittedName>
</protein>
<dbReference type="InterPro" id="IPR036388">
    <property type="entry name" value="WH-like_DNA-bd_sf"/>
</dbReference>
<evidence type="ECO:0000256" key="2">
    <source>
        <dbReference type="ARBA" id="ARBA00023015"/>
    </source>
</evidence>
<reference evidence="7 8" key="1">
    <citation type="submission" date="2020-12" db="EMBL/GenBank/DDBJ databases">
        <title>FDA dAtabase for Regulatory Grade micrObial Sequences (FDA-ARGOS): Supporting development and validation of Infectious Disease Dx tests.</title>
        <authorList>
            <person name="Sproer C."/>
            <person name="Gronow S."/>
            <person name="Severitt S."/>
            <person name="Schroder I."/>
            <person name="Tallon L."/>
            <person name="Sadzewicz L."/>
            <person name="Zhao X."/>
            <person name="Boylan J."/>
            <person name="Ott S."/>
            <person name="Bowen H."/>
            <person name="Vavikolanu K."/>
            <person name="Mehta A."/>
            <person name="Aluvathingal J."/>
            <person name="Nadendla S."/>
            <person name="Lowell S."/>
            <person name="Myers T."/>
            <person name="Yan Y."/>
            <person name="Sichtig H."/>
        </authorList>
    </citation>
    <scope>NUCLEOTIDE SEQUENCE [LARGE SCALE GENOMIC DNA]</scope>
    <source>
        <strain evidence="7 8">FDAARGOS_1050</strain>
    </source>
</reference>
<dbReference type="NCBIfam" id="TIGR02937">
    <property type="entry name" value="sigma70-ECF"/>
    <property type="match status" value="1"/>
</dbReference>
<sequence length="192" mass="20552">MTAALLDARPAAGGARAASGGEPTALQRFIASHYDDLRCRLATYLGCEDLAGDSLHDAWLRLASCEAREVSNPAAYVFRMACNLAIDGMRQGWREIGQEGDEQGAYADEAPGPAQVAEARSELLSCLRAMQGLPSRRQGILLARSVEDLSPREVALRYGISVDRVGGEVKRARQALAAPSWARASRLSAQPA</sequence>
<dbReference type="AlphaFoldDB" id="A0A7T4E518"/>
<accession>A0A7T4E518</accession>
<dbReference type="EMBL" id="CP065997">
    <property type="protein sequence ID" value="QQB37298.1"/>
    <property type="molecule type" value="Genomic_DNA"/>
</dbReference>
<dbReference type="Pfam" id="PF08281">
    <property type="entry name" value="Sigma70_r4_2"/>
    <property type="match status" value="1"/>
</dbReference>
<dbReference type="InterPro" id="IPR039425">
    <property type="entry name" value="RNA_pol_sigma-70-like"/>
</dbReference>